<reference evidence="2" key="1">
    <citation type="submission" date="2020-12" db="EMBL/GenBank/DDBJ databases">
        <authorList>
            <person name="Iha C."/>
        </authorList>
    </citation>
    <scope>NUCLEOTIDE SEQUENCE</scope>
</reference>
<dbReference type="AlphaFoldDB" id="A0A8S1ITI9"/>
<evidence type="ECO:0000313" key="2">
    <source>
        <dbReference type="EMBL" id="CAD7697321.1"/>
    </source>
</evidence>
<name>A0A8S1ITI9_9CHLO</name>
<dbReference type="Pfam" id="PF08373">
    <property type="entry name" value="RAP"/>
    <property type="match status" value="1"/>
</dbReference>
<comment type="caution">
    <text evidence="2">The sequence shown here is derived from an EMBL/GenBank/DDBJ whole genome shotgun (WGS) entry which is preliminary data.</text>
</comment>
<dbReference type="Proteomes" id="UP000708148">
    <property type="component" value="Unassembled WGS sequence"/>
</dbReference>
<evidence type="ECO:0000259" key="1">
    <source>
        <dbReference type="SMART" id="SM00952"/>
    </source>
</evidence>
<protein>
    <recommendedName>
        <fullName evidence="1">RAP domain-containing protein</fullName>
    </recommendedName>
</protein>
<proteinExistence type="predicted"/>
<organism evidence="2 3">
    <name type="scientific">Ostreobium quekettii</name>
    <dbReference type="NCBI Taxonomy" id="121088"/>
    <lineage>
        <taxon>Eukaryota</taxon>
        <taxon>Viridiplantae</taxon>
        <taxon>Chlorophyta</taxon>
        <taxon>core chlorophytes</taxon>
        <taxon>Ulvophyceae</taxon>
        <taxon>TCBD clade</taxon>
        <taxon>Bryopsidales</taxon>
        <taxon>Ostreobineae</taxon>
        <taxon>Ostreobiaceae</taxon>
        <taxon>Ostreobium</taxon>
    </lineage>
</organism>
<gene>
    <name evidence="2" type="ORF">OSTQU699_LOCUS2682</name>
</gene>
<dbReference type="InterPro" id="IPR013584">
    <property type="entry name" value="RAP"/>
</dbReference>
<dbReference type="OrthoDB" id="575116at2759"/>
<dbReference type="EMBL" id="CAJHUC010000640">
    <property type="protein sequence ID" value="CAD7697321.1"/>
    <property type="molecule type" value="Genomic_DNA"/>
</dbReference>
<dbReference type="SMART" id="SM00952">
    <property type="entry name" value="RAP"/>
    <property type="match status" value="1"/>
</dbReference>
<keyword evidence="3" id="KW-1185">Reference proteome</keyword>
<feature type="domain" description="RAP" evidence="1">
    <location>
        <begin position="568"/>
        <end position="622"/>
    </location>
</feature>
<evidence type="ECO:0000313" key="3">
    <source>
        <dbReference type="Proteomes" id="UP000708148"/>
    </source>
</evidence>
<sequence length="681" mass="77184">MGGRLLCRLLSDESRTSLLTGSVHIPSKASQGGCAMPSVLELPHNDNSAVPLRGARSRVLADGPKQWGCLHTAVGGGSGTSSQDTMPHSEMTHSIKSQPNVVKDVLLLMEKMAQLADASLGTSDASRLKDMCAQSLPALRDLLEIRKADLLPKEVARLIIIFSKLNFSDELKIWILEEHGWTLVFLMEKFVDQMSELHCRDVGDVVFALGRYGLQVRKALGPKGHIDSLLTKVLEYTKALARDMTADDLSKVISGIANTKYRDEAYLLAMADHCRARLNEFRLEHLARVIWGLARLEVVYSDCRPFLDAVVPLILERRSECLLPEYVSDFVWAAHKMKWEGIDDMLSVMCKMADKAMDAFKGEQFAPLLLGLQKLRYYPGDGFLRRALGACALQLPAFTPAMLTTCLVAVADFGFHHQQFVDAARSYCLMLDKPLETKHFFDISWSFAILSCIDTDMFKWMAEQVGNLSKHHLDDMHRRQFYQCLLDVHILHPRIAESIRLSPEFEEDCQRSWSESLRWRKHTAQPVFDACSMVRKMGFTCTRSELIFGKRFAINAVRHRGLEQRFALELDVTFRNAPNRLLGPQIWRRRVLRALGWGILDLSQWKWAMMSRKDRDLYLQKKILHLLSEKKHGFAGIGNKPAGCSLRIGDSCQSVQEYSRKVHHSERGSERFGLPRGLEQG</sequence>
<accession>A0A8S1ITI9</accession>